<feature type="non-terminal residue" evidence="1">
    <location>
        <position position="108"/>
    </location>
</feature>
<feature type="non-terminal residue" evidence="1">
    <location>
        <position position="1"/>
    </location>
</feature>
<proteinExistence type="predicted"/>
<evidence type="ECO:0000313" key="1">
    <source>
        <dbReference type="EMBL" id="KAH9287446.1"/>
    </source>
</evidence>
<organism evidence="1 2">
    <name type="scientific">Taxus chinensis</name>
    <name type="common">Chinese yew</name>
    <name type="synonym">Taxus wallichiana var. chinensis</name>
    <dbReference type="NCBI Taxonomy" id="29808"/>
    <lineage>
        <taxon>Eukaryota</taxon>
        <taxon>Viridiplantae</taxon>
        <taxon>Streptophyta</taxon>
        <taxon>Embryophyta</taxon>
        <taxon>Tracheophyta</taxon>
        <taxon>Spermatophyta</taxon>
        <taxon>Pinopsida</taxon>
        <taxon>Pinidae</taxon>
        <taxon>Conifers II</taxon>
        <taxon>Cupressales</taxon>
        <taxon>Taxaceae</taxon>
        <taxon>Taxus</taxon>
    </lineage>
</organism>
<accession>A0AA38BSQ4</accession>
<dbReference type="Proteomes" id="UP000824469">
    <property type="component" value="Unassembled WGS sequence"/>
</dbReference>
<dbReference type="EMBL" id="JAHRHJ020003813">
    <property type="protein sequence ID" value="KAH9287446.1"/>
    <property type="molecule type" value="Genomic_DNA"/>
</dbReference>
<gene>
    <name evidence="1" type="ORF">KI387_031563</name>
</gene>
<comment type="caution">
    <text evidence="1">The sequence shown here is derived from an EMBL/GenBank/DDBJ whole genome shotgun (WGS) entry which is preliminary data.</text>
</comment>
<evidence type="ECO:0000313" key="2">
    <source>
        <dbReference type="Proteomes" id="UP000824469"/>
    </source>
</evidence>
<protein>
    <submittedName>
        <fullName evidence="1">Uncharacterized protein</fullName>
    </submittedName>
</protein>
<keyword evidence="2" id="KW-1185">Reference proteome</keyword>
<sequence length="108" mass="11911">LIIRDWDEIGDVPIGKYVGICDENSKVDVSEIVNLVDMDVVGIERDVSEVVMDVFGVDFDTFKVGVVVVKVWVDVMIIDMIDIDVGACINGFISIMSEIGVDDEVDEI</sequence>
<reference evidence="1 2" key="1">
    <citation type="journal article" date="2021" name="Nat. Plants">
        <title>The Taxus genome provides insights into paclitaxel biosynthesis.</title>
        <authorList>
            <person name="Xiong X."/>
            <person name="Gou J."/>
            <person name="Liao Q."/>
            <person name="Li Y."/>
            <person name="Zhou Q."/>
            <person name="Bi G."/>
            <person name="Li C."/>
            <person name="Du R."/>
            <person name="Wang X."/>
            <person name="Sun T."/>
            <person name="Guo L."/>
            <person name="Liang H."/>
            <person name="Lu P."/>
            <person name="Wu Y."/>
            <person name="Zhang Z."/>
            <person name="Ro D.K."/>
            <person name="Shang Y."/>
            <person name="Huang S."/>
            <person name="Yan J."/>
        </authorList>
    </citation>
    <scope>NUCLEOTIDE SEQUENCE [LARGE SCALE GENOMIC DNA]</scope>
    <source>
        <strain evidence="1">Ta-2019</strain>
    </source>
</reference>
<name>A0AA38BSQ4_TAXCH</name>
<dbReference type="AlphaFoldDB" id="A0AA38BSQ4"/>